<gene>
    <name evidence="1" type="ORF">OCV65_10410</name>
</gene>
<reference evidence="1 2" key="1">
    <citation type="journal article" date="2021" name="ISME Commun">
        <title>Automated analysis of genomic sequences facilitates high-throughput and comprehensive description of bacteria.</title>
        <authorList>
            <person name="Hitch T.C.A."/>
        </authorList>
    </citation>
    <scope>NUCLEOTIDE SEQUENCE [LARGE SCALE GENOMIC DNA]</scope>
    <source>
        <strain evidence="1 2">Sanger_02</strain>
    </source>
</reference>
<name>A0ABT2S7S1_9FIRM</name>
<dbReference type="RefSeq" id="WP_262581988.1">
    <property type="nucleotide sequence ID" value="NZ_JAOQJV010000015.1"/>
</dbReference>
<sequence length="79" mass="8852">MKFNQVFLKMSYNGAIKVYRIIKTEEISDGSIANTMKHIGTFSRYDKVPENIWNARICEIKAEAADMVAVVIEGAVAVI</sequence>
<evidence type="ECO:0000313" key="1">
    <source>
        <dbReference type="EMBL" id="MCU6700640.1"/>
    </source>
</evidence>
<proteinExistence type="predicted"/>
<keyword evidence="2" id="KW-1185">Reference proteome</keyword>
<dbReference type="EMBL" id="JAOQJV010000015">
    <property type="protein sequence ID" value="MCU6700640.1"/>
    <property type="molecule type" value="Genomic_DNA"/>
</dbReference>
<accession>A0ABT2S7S1</accession>
<evidence type="ECO:0000313" key="2">
    <source>
        <dbReference type="Proteomes" id="UP001207605"/>
    </source>
</evidence>
<comment type="caution">
    <text evidence="1">The sequence shown here is derived from an EMBL/GenBank/DDBJ whole genome shotgun (WGS) entry which is preliminary data.</text>
</comment>
<dbReference type="Proteomes" id="UP001207605">
    <property type="component" value="Unassembled WGS sequence"/>
</dbReference>
<evidence type="ECO:0008006" key="3">
    <source>
        <dbReference type="Google" id="ProtNLM"/>
    </source>
</evidence>
<organism evidence="1 2">
    <name type="scientific">Dorea ammoniilytica</name>
    <dbReference type="NCBI Taxonomy" id="2981788"/>
    <lineage>
        <taxon>Bacteria</taxon>
        <taxon>Bacillati</taxon>
        <taxon>Bacillota</taxon>
        <taxon>Clostridia</taxon>
        <taxon>Lachnospirales</taxon>
        <taxon>Lachnospiraceae</taxon>
        <taxon>Dorea</taxon>
    </lineage>
</organism>
<protein>
    <recommendedName>
        <fullName evidence="3">Cyclic nucleotide-binding domain-containing protein</fullName>
    </recommendedName>
</protein>